<sequence>MTVIIPTFNRLSTLRLCLDCLEAQTMTDFDVLIVNDGSTDGTEAALADIRENSSLHLQVLHQQNSGPARARNWAIAHVTTEICLLIGDDILATPNLLDAHLQFHRANPDNKAVGLGRTQWDTVHQKITPFMEWYEEVQFDYGRLTAGLTPTWQHFYTSNLSFKTRLFRANPFDERFKAAAWEDIELGFRLADRDQMHLTFLPNAIASHVHPTTFLQAVRRMHTLGRSQRQFHQIWPSARDIAVRDIKTKICTILGARPLLLDILTSSVDRLSGPLKPGKLHAMLLRSHQQRGYLESNQ</sequence>
<gene>
    <name evidence="2" type="ORF">RBB75_05190</name>
</gene>
<accession>A0AAU7ZGA2</accession>
<reference evidence="2" key="1">
    <citation type="submission" date="2023-08" db="EMBL/GenBank/DDBJ databases">
        <authorList>
            <person name="Messyasz A."/>
            <person name="Mannisto M.K."/>
            <person name="Kerkhof L.J."/>
            <person name="Haggblom M."/>
        </authorList>
    </citation>
    <scope>NUCLEOTIDE SEQUENCE</scope>
    <source>
        <strain evidence="2">M8UP23</strain>
    </source>
</reference>
<name>A0AAU7ZGA2_9BACT</name>
<keyword evidence="2" id="KW-0808">Transferase</keyword>
<dbReference type="Pfam" id="PF00535">
    <property type="entry name" value="Glycos_transf_2"/>
    <property type="match status" value="1"/>
</dbReference>
<evidence type="ECO:0000313" key="2">
    <source>
        <dbReference type="EMBL" id="XCB27711.1"/>
    </source>
</evidence>
<evidence type="ECO:0000259" key="1">
    <source>
        <dbReference type="Pfam" id="PF00535"/>
    </source>
</evidence>
<keyword evidence="2" id="KW-0328">Glycosyltransferase</keyword>
<dbReference type="KEGG" id="temp:RBB75_05190"/>
<dbReference type="EMBL" id="CP132932">
    <property type="protein sequence ID" value="XCB27711.1"/>
    <property type="molecule type" value="Genomic_DNA"/>
</dbReference>
<feature type="domain" description="Glycosyltransferase 2-like" evidence="1">
    <location>
        <begin position="2"/>
        <end position="136"/>
    </location>
</feature>
<organism evidence="2">
    <name type="scientific">Tunturiibacter empetritectus</name>
    <dbReference type="NCBI Taxonomy" id="3069691"/>
    <lineage>
        <taxon>Bacteria</taxon>
        <taxon>Pseudomonadati</taxon>
        <taxon>Acidobacteriota</taxon>
        <taxon>Terriglobia</taxon>
        <taxon>Terriglobales</taxon>
        <taxon>Acidobacteriaceae</taxon>
        <taxon>Tunturiibacter</taxon>
    </lineage>
</organism>
<dbReference type="AlphaFoldDB" id="A0AAU7ZGA2"/>
<dbReference type="PANTHER" id="PTHR43685:SF3">
    <property type="entry name" value="SLR2126 PROTEIN"/>
    <property type="match status" value="1"/>
</dbReference>
<dbReference type="CDD" id="cd00761">
    <property type="entry name" value="Glyco_tranf_GTA_type"/>
    <property type="match status" value="1"/>
</dbReference>
<dbReference type="InterPro" id="IPR050834">
    <property type="entry name" value="Glycosyltransf_2"/>
</dbReference>
<dbReference type="PANTHER" id="PTHR43685">
    <property type="entry name" value="GLYCOSYLTRANSFERASE"/>
    <property type="match status" value="1"/>
</dbReference>
<protein>
    <submittedName>
        <fullName evidence="2">Glycosyltransferase family A protein</fullName>
        <ecNumber evidence="2">2.4.-.-</ecNumber>
    </submittedName>
</protein>
<dbReference type="GO" id="GO:0016757">
    <property type="term" value="F:glycosyltransferase activity"/>
    <property type="evidence" value="ECO:0007669"/>
    <property type="project" value="UniProtKB-KW"/>
</dbReference>
<dbReference type="EC" id="2.4.-.-" evidence="2"/>
<dbReference type="InterPro" id="IPR001173">
    <property type="entry name" value="Glyco_trans_2-like"/>
</dbReference>
<dbReference type="RefSeq" id="WP_218884733.1">
    <property type="nucleotide sequence ID" value="NZ_CP132931.1"/>
</dbReference>
<proteinExistence type="predicted"/>
<reference evidence="2" key="2">
    <citation type="journal article" date="2024" name="Environ. Microbiol.">
        <title>Genome analysis and description of Tunturibacter gen. nov. expands the diversity of Terriglobia in tundra soils.</title>
        <authorList>
            <person name="Messyasz A."/>
            <person name="Mannisto M.K."/>
            <person name="Kerkhof L.J."/>
            <person name="Haggblom M.M."/>
        </authorList>
    </citation>
    <scope>NUCLEOTIDE SEQUENCE</scope>
    <source>
        <strain evidence="2">M8UP23</strain>
    </source>
</reference>